<evidence type="ECO:0000313" key="1">
    <source>
        <dbReference type="EMBL" id="MPM55976.1"/>
    </source>
</evidence>
<dbReference type="AlphaFoldDB" id="A0A645ASU5"/>
<dbReference type="EMBL" id="VSSQ01015526">
    <property type="protein sequence ID" value="MPM55976.1"/>
    <property type="molecule type" value="Genomic_DNA"/>
</dbReference>
<gene>
    <name evidence="1" type="ORF">SDC9_102774</name>
</gene>
<sequence>MLGHEPLLLGKHRVALLRESHTANFLLRELPRECFALLAQFVEFTLRAGNILPRGGIALLNIGLLFARTRALSLYLAEVFIQLHPFVRQHLLIQFAVLHIPADDLQLFGLFRRRNFAGMHRVPKGIHLNIAAEHILFSCP</sequence>
<accession>A0A645ASU5</accession>
<protein>
    <submittedName>
        <fullName evidence="1">Uncharacterized protein</fullName>
    </submittedName>
</protein>
<organism evidence="1">
    <name type="scientific">bioreactor metagenome</name>
    <dbReference type="NCBI Taxonomy" id="1076179"/>
    <lineage>
        <taxon>unclassified sequences</taxon>
        <taxon>metagenomes</taxon>
        <taxon>ecological metagenomes</taxon>
    </lineage>
</organism>
<comment type="caution">
    <text evidence="1">The sequence shown here is derived from an EMBL/GenBank/DDBJ whole genome shotgun (WGS) entry which is preliminary data.</text>
</comment>
<name>A0A645ASU5_9ZZZZ</name>
<reference evidence="1" key="1">
    <citation type="submission" date="2019-08" db="EMBL/GenBank/DDBJ databases">
        <authorList>
            <person name="Kucharzyk K."/>
            <person name="Murdoch R.W."/>
            <person name="Higgins S."/>
            <person name="Loffler F."/>
        </authorList>
    </citation>
    <scope>NUCLEOTIDE SEQUENCE</scope>
</reference>
<proteinExistence type="predicted"/>